<dbReference type="EMBL" id="AP005744">
    <property type="protein sequence ID" value="BAD20023.1"/>
    <property type="molecule type" value="Genomic_DNA"/>
</dbReference>
<feature type="region of interest" description="Disordered" evidence="1">
    <location>
        <begin position="1"/>
        <end position="40"/>
    </location>
</feature>
<evidence type="ECO:0000256" key="1">
    <source>
        <dbReference type="SAM" id="MobiDB-lite"/>
    </source>
</evidence>
<name>Q6K2W4_ORYSJ</name>
<dbReference type="Proteomes" id="UP000000763">
    <property type="component" value="Chromosome 9"/>
</dbReference>
<organism evidence="2 3">
    <name type="scientific">Oryza sativa subsp. japonica</name>
    <name type="common">Rice</name>
    <dbReference type="NCBI Taxonomy" id="39947"/>
    <lineage>
        <taxon>Eukaryota</taxon>
        <taxon>Viridiplantae</taxon>
        <taxon>Streptophyta</taxon>
        <taxon>Embryophyta</taxon>
        <taxon>Tracheophyta</taxon>
        <taxon>Spermatophyta</taxon>
        <taxon>Magnoliopsida</taxon>
        <taxon>Liliopsida</taxon>
        <taxon>Poales</taxon>
        <taxon>Poaceae</taxon>
        <taxon>BOP clade</taxon>
        <taxon>Oryzoideae</taxon>
        <taxon>Oryzeae</taxon>
        <taxon>Oryzinae</taxon>
        <taxon>Oryza</taxon>
        <taxon>Oryza sativa</taxon>
    </lineage>
</organism>
<evidence type="ECO:0000313" key="3">
    <source>
        <dbReference type="Proteomes" id="UP000000763"/>
    </source>
</evidence>
<dbReference type="AlphaFoldDB" id="Q6K2W4"/>
<proteinExistence type="predicted"/>
<reference evidence="3" key="2">
    <citation type="journal article" date="2008" name="Nucleic Acids Res.">
        <title>The rice annotation project database (RAP-DB): 2008 update.</title>
        <authorList>
            <consortium name="The rice annotation project (RAP)"/>
        </authorList>
    </citation>
    <scope>GENOME REANNOTATION</scope>
    <source>
        <strain evidence="3">cv. Nipponbare</strain>
    </source>
</reference>
<reference evidence="3" key="1">
    <citation type="journal article" date="2005" name="Nature">
        <title>The map-based sequence of the rice genome.</title>
        <authorList>
            <consortium name="International rice genome sequencing project (IRGSP)"/>
            <person name="Matsumoto T."/>
            <person name="Wu J."/>
            <person name="Kanamori H."/>
            <person name="Katayose Y."/>
            <person name="Fujisawa M."/>
            <person name="Namiki N."/>
            <person name="Mizuno H."/>
            <person name="Yamamoto K."/>
            <person name="Antonio B.A."/>
            <person name="Baba T."/>
            <person name="Sakata K."/>
            <person name="Nagamura Y."/>
            <person name="Aoki H."/>
            <person name="Arikawa K."/>
            <person name="Arita K."/>
            <person name="Bito T."/>
            <person name="Chiden Y."/>
            <person name="Fujitsuka N."/>
            <person name="Fukunaka R."/>
            <person name="Hamada M."/>
            <person name="Harada C."/>
            <person name="Hayashi A."/>
            <person name="Hijishita S."/>
            <person name="Honda M."/>
            <person name="Hosokawa S."/>
            <person name="Ichikawa Y."/>
            <person name="Idonuma A."/>
            <person name="Iijima M."/>
            <person name="Ikeda M."/>
            <person name="Ikeno M."/>
            <person name="Ito K."/>
            <person name="Ito S."/>
            <person name="Ito T."/>
            <person name="Ito Y."/>
            <person name="Ito Y."/>
            <person name="Iwabuchi A."/>
            <person name="Kamiya K."/>
            <person name="Karasawa W."/>
            <person name="Kurita K."/>
            <person name="Katagiri S."/>
            <person name="Kikuta A."/>
            <person name="Kobayashi H."/>
            <person name="Kobayashi N."/>
            <person name="Machita K."/>
            <person name="Maehara T."/>
            <person name="Masukawa M."/>
            <person name="Mizubayashi T."/>
            <person name="Mukai Y."/>
            <person name="Nagasaki H."/>
            <person name="Nagata Y."/>
            <person name="Naito S."/>
            <person name="Nakashima M."/>
            <person name="Nakama Y."/>
            <person name="Nakamichi Y."/>
            <person name="Nakamura M."/>
            <person name="Meguro A."/>
            <person name="Negishi M."/>
            <person name="Ohta I."/>
            <person name="Ohta T."/>
            <person name="Okamoto M."/>
            <person name="Ono N."/>
            <person name="Saji S."/>
            <person name="Sakaguchi M."/>
            <person name="Sakai K."/>
            <person name="Shibata M."/>
            <person name="Shimokawa T."/>
            <person name="Song J."/>
            <person name="Takazaki Y."/>
            <person name="Terasawa K."/>
            <person name="Tsugane M."/>
            <person name="Tsuji K."/>
            <person name="Ueda S."/>
            <person name="Waki K."/>
            <person name="Yamagata H."/>
            <person name="Yamamoto M."/>
            <person name="Yamamoto S."/>
            <person name="Yamane H."/>
            <person name="Yoshiki S."/>
            <person name="Yoshihara R."/>
            <person name="Yukawa K."/>
            <person name="Zhong H."/>
            <person name="Yano M."/>
            <person name="Yuan Q."/>
            <person name="Ouyang S."/>
            <person name="Liu J."/>
            <person name="Jones K.M."/>
            <person name="Gansberger K."/>
            <person name="Moffat K."/>
            <person name="Hill J."/>
            <person name="Bera J."/>
            <person name="Fadrosh D."/>
            <person name="Jin S."/>
            <person name="Johri S."/>
            <person name="Kim M."/>
            <person name="Overton L."/>
            <person name="Reardon M."/>
            <person name="Tsitrin T."/>
            <person name="Vuong H."/>
            <person name="Weaver B."/>
            <person name="Ciecko A."/>
            <person name="Tallon L."/>
            <person name="Jackson J."/>
            <person name="Pai G."/>
            <person name="Aken S.V."/>
            <person name="Utterback T."/>
            <person name="Reidmuller S."/>
            <person name="Feldblyum T."/>
            <person name="Hsiao J."/>
            <person name="Zismann V."/>
            <person name="Iobst S."/>
            <person name="de Vazeille A.R."/>
            <person name="Buell C.R."/>
            <person name="Ying K."/>
            <person name="Li Y."/>
            <person name="Lu T."/>
            <person name="Huang Y."/>
            <person name="Zhao Q."/>
            <person name="Feng Q."/>
            <person name="Zhang L."/>
            <person name="Zhu J."/>
            <person name="Weng Q."/>
            <person name="Mu J."/>
            <person name="Lu Y."/>
            <person name="Fan D."/>
            <person name="Liu Y."/>
            <person name="Guan J."/>
            <person name="Zhang Y."/>
            <person name="Yu S."/>
            <person name="Liu X."/>
            <person name="Zhang Y."/>
            <person name="Hong G."/>
            <person name="Han B."/>
            <person name="Choisne N."/>
            <person name="Demange N."/>
            <person name="Orjeda G."/>
            <person name="Samain S."/>
            <person name="Cattolico L."/>
            <person name="Pelletier E."/>
            <person name="Couloux A."/>
            <person name="Segurens B."/>
            <person name="Wincker P."/>
            <person name="D'Hont A."/>
            <person name="Scarpelli C."/>
            <person name="Weissenbach J."/>
            <person name="Salanoubat M."/>
            <person name="Quetier F."/>
            <person name="Yu Y."/>
            <person name="Kim H.R."/>
            <person name="Rambo T."/>
            <person name="Currie J."/>
            <person name="Collura K."/>
            <person name="Luo M."/>
            <person name="Yang T."/>
            <person name="Ammiraju J.S.S."/>
            <person name="Engler F."/>
            <person name="Soderlund C."/>
            <person name="Wing R.A."/>
            <person name="Palmer L.E."/>
            <person name="de la Bastide M."/>
            <person name="Spiegel L."/>
            <person name="Nascimento L."/>
            <person name="Zutavern T."/>
            <person name="O'Shaughnessy A."/>
            <person name="Dike S."/>
            <person name="Dedhia N."/>
            <person name="Preston R."/>
            <person name="Balija V."/>
            <person name="McCombie W.R."/>
            <person name="Chow T."/>
            <person name="Chen H."/>
            <person name="Chung M."/>
            <person name="Chen C."/>
            <person name="Shaw J."/>
            <person name="Wu H."/>
            <person name="Hsiao K."/>
            <person name="Chao Y."/>
            <person name="Chu M."/>
            <person name="Cheng C."/>
            <person name="Hour A."/>
            <person name="Lee P."/>
            <person name="Lin S."/>
            <person name="Lin Y."/>
            <person name="Liou J."/>
            <person name="Liu S."/>
            <person name="Hsing Y."/>
            <person name="Raghuvanshi S."/>
            <person name="Mohanty A."/>
            <person name="Bharti A.K."/>
            <person name="Gaur A."/>
            <person name="Gupta V."/>
            <person name="Kumar D."/>
            <person name="Ravi V."/>
            <person name="Vij S."/>
            <person name="Kapur A."/>
            <person name="Khurana P."/>
            <person name="Khurana P."/>
            <person name="Khurana J.P."/>
            <person name="Tyagi A.K."/>
            <person name="Gaikwad K."/>
            <person name="Singh A."/>
            <person name="Dalal V."/>
            <person name="Srivastava S."/>
            <person name="Dixit A."/>
            <person name="Pal A.K."/>
            <person name="Ghazi I.A."/>
            <person name="Yadav M."/>
            <person name="Pandit A."/>
            <person name="Bhargava A."/>
            <person name="Sureshbabu K."/>
            <person name="Batra K."/>
            <person name="Sharma T.R."/>
            <person name="Mohapatra T."/>
            <person name="Singh N.K."/>
            <person name="Messing J."/>
            <person name="Nelson A.B."/>
            <person name="Fuks G."/>
            <person name="Kavchok S."/>
            <person name="Keizer G."/>
            <person name="Linton E."/>
            <person name="Llaca V."/>
            <person name="Song R."/>
            <person name="Tanyolac B."/>
            <person name="Young S."/>
            <person name="Ho-Il K."/>
            <person name="Hahn J.H."/>
            <person name="Sangsakoo G."/>
            <person name="Vanavichit A."/>
            <person name="de Mattos Luiz.A.T."/>
            <person name="Zimmer P.D."/>
            <person name="Malone G."/>
            <person name="Dellagostin O."/>
            <person name="de Oliveira A.C."/>
            <person name="Bevan M."/>
            <person name="Bancroft I."/>
            <person name="Minx P."/>
            <person name="Cordum H."/>
            <person name="Wilson R."/>
            <person name="Cheng Z."/>
            <person name="Jin W."/>
            <person name="Jiang J."/>
            <person name="Leong S.A."/>
            <person name="Iwama H."/>
            <person name="Gojobori T."/>
            <person name="Itoh T."/>
            <person name="Niimura Y."/>
            <person name="Fujii Y."/>
            <person name="Habara T."/>
            <person name="Sakai H."/>
            <person name="Sato Y."/>
            <person name="Wilson G."/>
            <person name="Kumar K."/>
            <person name="McCouch S."/>
            <person name="Juretic N."/>
            <person name="Hoen D."/>
            <person name="Wright S."/>
            <person name="Bruskiewich R."/>
            <person name="Bureau T."/>
            <person name="Miyao A."/>
            <person name="Hirochika H."/>
            <person name="Nishikawa T."/>
            <person name="Kadowaki K."/>
            <person name="Sugiura M."/>
            <person name="Burr B."/>
            <person name="Sasaki T."/>
        </authorList>
    </citation>
    <scope>NUCLEOTIDE SEQUENCE [LARGE SCALE GENOMIC DNA]</scope>
    <source>
        <strain evidence="3">cv. Nipponbare</strain>
    </source>
</reference>
<gene>
    <name evidence="2" type="primary">OJ1512_E04.24</name>
</gene>
<evidence type="ECO:0000313" key="2">
    <source>
        <dbReference type="EMBL" id="BAD20023.1"/>
    </source>
</evidence>
<accession>Q6K2W4</accession>
<protein>
    <submittedName>
        <fullName evidence="2">Uncharacterized protein</fullName>
    </submittedName>
</protein>
<sequence length="118" mass="13300">MVTSVDLGSSIDLKLDGARQRYNGEPPEPQPVRPSPWRSDRAVDGLTGRYTAVRPSRYKVIRKGKVLALHCIILNPCKSSHTLVHLVYLVRLPPPRQLVEVLPGDLSEEIVEEARRRL</sequence>